<proteinExistence type="predicted"/>
<evidence type="ECO:0000313" key="3">
    <source>
        <dbReference type="EMBL" id="TXG51120.1"/>
    </source>
</evidence>
<feature type="coiled-coil region" evidence="1">
    <location>
        <begin position="91"/>
        <end position="118"/>
    </location>
</feature>
<feature type="transmembrane region" description="Helical" evidence="2">
    <location>
        <begin position="138"/>
        <end position="158"/>
    </location>
</feature>
<organism evidence="3 4">
    <name type="scientific">Acer yangbiense</name>
    <dbReference type="NCBI Taxonomy" id="1000413"/>
    <lineage>
        <taxon>Eukaryota</taxon>
        <taxon>Viridiplantae</taxon>
        <taxon>Streptophyta</taxon>
        <taxon>Embryophyta</taxon>
        <taxon>Tracheophyta</taxon>
        <taxon>Spermatophyta</taxon>
        <taxon>Magnoliopsida</taxon>
        <taxon>eudicotyledons</taxon>
        <taxon>Gunneridae</taxon>
        <taxon>Pentapetalae</taxon>
        <taxon>rosids</taxon>
        <taxon>malvids</taxon>
        <taxon>Sapindales</taxon>
        <taxon>Sapindaceae</taxon>
        <taxon>Hippocastanoideae</taxon>
        <taxon>Acereae</taxon>
        <taxon>Acer</taxon>
    </lineage>
</organism>
<dbReference type="EMBL" id="VAHF01000011">
    <property type="protein sequence ID" value="TXG51120.1"/>
    <property type="molecule type" value="Genomic_DNA"/>
</dbReference>
<name>A0A5C7H2E0_9ROSI</name>
<evidence type="ECO:0000313" key="4">
    <source>
        <dbReference type="Proteomes" id="UP000323000"/>
    </source>
</evidence>
<accession>A0A5C7H2E0</accession>
<dbReference type="Proteomes" id="UP000323000">
    <property type="component" value="Chromosome 11"/>
</dbReference>
<evidence type="ECO:0000256" key="2">
    <source>
        <dbReference type="SAM" id="Phobius"/>
    </source>
</evidence>
<evidence type="ECO:0000256" key="1">
    <source>
        <dbReference type="SAM" id="Coils"/>
    </source>
</evidence>
<reference evidence="4" key="1">
    <citation type="journal article" date="2019" name="Gigascience">
        <title>De novo genome assembly of the endangered Acer yangbiense, a plant species with extremely small populations endemic to Yunnan Province, China.</title>
        <authorList>
            <person name="Yang J."/>
            <person name="Wariss H.M."/>
            <person name="Tao L."/>
            <person name="Zhang R."/>
            <person name="Yun Q."/>
            <person name="Hollingsworth P."/>
            <person name="Dao Z."/>
            <person name="Luo G."/>
            <person name="Guo H."/>
            <person name="Ma Y."/>
            <person name="Sun W."/>
        </authorList>
    </citation>
    <scope>NUCLEOTIDE SEQUENCE [LARGE SCALE GENOMIC DNA]</scope>
    <source>
        <strain evidence="4">cv. Malutang</strain>
    </source>
</reference>
<dbReference type="OrthoDB" id="1112705at2759"/>
<protein>
    <submittedName>
        <fullName evidence="3">Uncharacterized protein</fullName>
    </submittedName>
</protein>
<keyword evidence="2" id="KW-1133">Transmembrane helix</keyword>
<keyword evidence="4" id="KW-1185">Reference proteome</keyword>
<sequence length="162" mass="19039">MEATLSSTSKWNINGGIIKFKNQKCSCGIKAGVRISESVHNPNKLYFFYERGKCNFYRFWEPTNEEFNLSEYTENITQRYDCRDRYDGRDNLLLEQDMEDVKARLQRLERYYARMQNEDTSDHGRMHQLESMQGGSRVMCVVNMLVLGVTIAVLVHIMNSNR</sequence>
<keyword evidence="1" id="KW-0175">Coiled coil</keyword>
<keyword evidence="2" id="KW-0812">Transmembrane</keyword>
<comment type="caution">
    <text evidence="3">The sequence shown here is derived from an EMBL/GenBank/DDBJ whole genome shotgun (WGS) entry which is preliminary data.</text>
</comment>
<gene>
    <name evidence="3" type="ORF">EZV62_023644</name>
</gene>
<dbReference type="AlphaFoldDB" id="A0A5C7H2E0"/>
<keyword evidence="2" id="KW-0472">Membrane</keyword>